<dbReference type="HAMAP" id="MF_02033">
    <property type="entry name" value="FtsA"/>
    <property type="match status" value="1"/>
</dbReference>
<dbReference type="SUPFAM" id="SSF53067">
    <property type="entry name" value="Actin-like ATPase domain"/>
    <property type="match status" value="2"/>
</dbReference>
<gene>
    <name evidence="5" type="primary">ftsA</name>
    <name evidence="9" type="ORF">A4V02_11325</name>
</gene>
<dbReference type="STRING" id="1796646.A4V02_11325"/>
<evidence type="ECO:0000256" key="2">
    <source>
        <dbReference type="ARBA" id="ARBA00022618"/>
    </source>
</evidence>
<dbReference type="InterPro" id="IPR020823">
    <property type="entry name" value="Cell_div_FtsA"/>
</dbReference>
<dbReference type="Pfam" id="PF02491">
    <property type="entry name" value="SHS2_FTSA"/>
    <property type="match status" value="1"/>
</dbReference>
<feature type="domain" description="SHS2" evidence="8">
    <location>
        <begin position="6"/>
        <end position="196"/>
    </location>
</feature>
<keyword evidence="1 5" id="KW-1003">Cell membrane</keyword>
<evidence type="ECO:0000256" key="7">
    <source>
        <dbReference type="SAM" id="MobiDB-lite"/>
    </source>
</evidence>
<name>A0A1B1SBN4_9BACT</name>
<accession>A0A1B1SBN4</accession>
<keyword evidence="3 5" id="KW-0472">Membrane</keyword>
<dbReference type="Pfam" id="PF14450">
    <property type="entry name" value="FtsA"/>
    <property type="match status" value="1"/>
</dbReference>
<dbReference type="KEGG" id="pary:A4V02_11325"/>
<dbReference type="Gene3D" id="3.30.420.40">
    <property type="match status" value="1"/>
</dbReference>
<dbReference type="OrthoDB" id="9768127at2"/>
<dbReference type="PIRSF" id="PIRSF003101">
    <property type="entry name" value="FtsA"/>
    <property type="match status" value="1"/>
</dbReference>
<proteinExistence type="inferred from homology"/>
<dbReference type="SMART" id="SM00842">
    <property type="entry name" value="FtsA"/>
    <property type="match status" value="1"/>
</dbReference>
<dbReference type="Gene3D" id="3.30.1490.110">
    <property type="match status" value="1"/>
</dbReference>
<dbReference type="GO" id="GO:0032153">
    <property type="term" value="C:cell division site"/>
    <property type="evidence" value="ECO:0007669"/>
    <property type="project" value="UniProtKB-UniRule"/>
</dbReference>
<evidence type="ECO:0000256" key="3">
    <source>
        <dbReference type="ARBA" id="ARBA00023136"/>
    </source>
</evidence>
<protein>
    <recommendedName>
        <fullName evidence="5 6">Cell division protein FtsA</fullName>
    </recommendedName>
</protein>
<comment type="similarity">
    <text evidence="5 6">Belongs to the FtsA/MreB family.</text>
</comment>
<accession>A0A1Z2XGX1</accession>
<keyword evidence="10" id="KW-1185">Reference proteome</keyword>
<evidence type="ECO:0000313" key="10">
    <source>
        <dbReference type="Proteomes" id="UP000186351"/>
    </source>
</evidence>
<dbReference type="AlphaFoldDB" id="A0A1B1SBN4"/>
<evidence type="ECO:0000256" key="1">
    <source>
        <dbReference type="ARBA" id="ARBA00022475"/>
    </source>
</evidence>
<dbReference type="PANTHER" id="PTHR32432:SF4">
    <property type="entry name" value="CELL DIVISION PROTEIN FTSA"/>
    <property type="match status" value="1"/>
</dbReference>
<evidence type="ECO:0000259" key="8">
    <source>
        <dbReference type="SMART" id="SM00842"/>
    </source>
</evidence>
<dbReference type="GeneID" id="65537463"/>
<dbReference type="Proteomes" id="UP000186351">
    <property type="component" value="Chromosome"/>
</dbReference>
<evidence type="ECO:0000256" key="5">
    <source>
        <dbReference type="HAMAP-Rule" id="MF_02033"/>
    </source>
</evidence>
<dbReference type="PANTHER" id="PTHR32432">
    <property type="entry name" value="CELL DIVISION PROTEIN FTSA-RELATED"/>
    <property type="match status" value="1"/>
</dbReference>
<dbReference type="RefSeq" id="WP_068961531.1">
    <property type="nucleotide sequence ID" value="NZ_CAJTAP010000001.1"/>
</dbReference>
<dbReference type="EMBL" id="CP015402">
    <property type="protein sequence ID" value="ANU64244.1"/>
    <property type="molecule type" value="Genomic_DNA"/>
</dbReference>
<keyword evidence="2 5" id="KW-0132">Cell division</keyword>
<sequence length="441" mass="48469">MEPTYIAAIEIGSSHIRAAVGRVDETGTLSVLGVEEECAIDAVRYGAVQNVEEVSNRISKLKLKLENHQTIHPRKIKAVYVALGGRSTMGASATVERAYNEETEITADVLRQLNDEARAQAFSDRTVVQVLPRQFIVDNMDIANPRGTFGRDIHAEFNLITCKPMVQKNLVRAISDRQQLAIKGILVRQTALAALVLSSDEKKLGCMLVDFGAETTTVSIYKNGFLTYFATLPIGSRCITRDIMTLGYTEEKAEEIKRNIGDAINAEPAIRKHDFDGDPAEVNNYVRARAGEIAANIIEQPKYAGLSLTNDLPAGIILVGGGSRLRGFPQLLQSQQSNVKVRLGSLPPEIRISDPRLQSIDTLDVISILNIAARVPQECTEMPEPTVAVDSAYDEEDGPGINPKKNREKKKEKNKGNGGSSIDRIMGRLSKWFQEPDDNDE</sequence>
<organism evidence="9 10">
    <name type="scientific">Muribaculum intestinale</name>
    <dbReference type="NCBI Taxonomy" id="1796646"/>
    <lineage>
        <taxon>Bacteria</taxon>
        <taxon>Pseudomonadati</taxon>
        <taxon>Bacteroidota</taxon>
        <taxon>Bacteroidia</taxon>
        <taxon>Bacteroidales</taxon>
        <taxon>Muribaculaceae</taxon>
        <taxon>Muribaculum</taxon>
    </lineage>
</organism>
<comment type="subcellular location">
    <subcellularLocation>
        <location evidence="5">Cell membrane</location>
        <topology evidence="5">Peripheral membrane protein</topology>
        <orientation evidence="5">Cytoplasmic side</orientation>
    </subcellularLocation>
    <text evidence="5">Localizes to the Z ring in an FtsZ-dependent manner. Targeted to the membrane through a conserved C-terminal amphipathic helix.</text>
</comment>
<dbReference type="GO" id="GO:0043093">
    <property type="term" value="P:FtsZ-dependent cytokinesis"/>
    <property type="evidence" value="ECO:0007669"/>
    <property type="project" value="UniProtKB-UniRule"/>
</dbReference>
<dbReference type="InterPro" id="IPR050696">
    <property type="entry name" value="FtsA/MreB"/>
</dbReference>
<keyword evidence="4 5" id="KW-0131">Cell cycle</keyword>
<evidence type="ECO:0000256" key="4">
    <source>
        <dbReference type="ARBA" id="ARBA00023306"/>
    </source>
</evidence>
<reference evidence="10" key="1">
    <citation type="submission" date="2016-04" db="EMBL/GenBank/DDBJ databases">
        <title>Complete Genome Sequences of Twelve Strains of a Stable Defined Moderately Diverse Mouse Microbiota 2 (sDMDMm2).</title>
        <authorList>
            <person name="Uchimura Y."/>
            <person name="Wyss M."/>
            <person name="Brugiroux S."/>
            <person name="Limenitakis J.P."/>
            <person name="Stecher B."/>
            <person name="McCoy K.D."/>
            <person name="Macpherson A.J."/>
        </authorList>
    </citation>
    <scope>NUCLEOTIDE SEQUENCE [LARGE SCALE GENOMIC DNA]</scope>
    <source>
        <strain evidence="10">YL27</strain>
    </source>
</reference>
<feature type="region of interest" description="Disordered" evidence="7">
    <location>
        <begin position="391"/>
        <end position="441"/>
    </location>
</feature>
<dbReference type="GO" id="GO:0009898">
    <property type="term" value="C:cytoplasmic side of plasma membrane"/>
    <property type="evidence" value="ECO:0007669"/>
    <property type="project" value="UniProtKB-UniRule"/>
</dbReference>
<evidence type="ECO:0000313" key="9">
    <source>
        <dbReference type="EMBL" id="ANU64244.1"/>
    </source>
</evidence>
<dbReference type="InterPro" id="IPR003494">
    <property type="entry name" value="SHS2_FtsA"/>
</dbReference>
<comment type="function">
    <text evidence="5 6">Cell division protein that is involved in the assembly of the Z ring. May serve as a membrane anchor for the Z ring.</text>
</comment>
<comment type="subunit">
    <text evidence="5">Self-interacts. Interacts with FtsZ.</text>
</comment>
<evidence type="ECO:0000256" key="6">
    <source>
        <dbReference type="PIRNR" id="PIRNR003101"/>
    </source>
</evidence>
<dbReference type="InterPro" id="IPR043129">
    <property type="entry name" value="ATPase_NBD"/>
</dbReference>
<dbReference type="NCBIfam" id="TIGR01174">
    <property type="entry name" value="ftsA"/>
    <property type="match status" value="1"/>
</dbReference>